<feature type="region of interest" description="Disordered" evidence="1">
    <location>
        <begin position="1"/>
        <end position="48"/>
    </location>
</feature>
<dbReference type="EMBL" id="UINC01026868">
    <property type="protein sequence ID" value="SVB05095.1"/>
    <property type="molecule type" value="Genomic_DNA"/>
</dbReference>
<sequence>MYQTTIGEHHHRSERGKHRIQLPDGVRPNLTPTQKPARQAAGRISNRS</sequence>
<proteinExistence type="predicted"/>
<evidence type="ECO:0000256" key="1">
    <source>
        <dbReference type="SAM" id="MobiDB-lite"/>
    </source>
</evidence>
<name>A0A382AUA4_9ZZZZ</name>
<dbReference type="AlphaFoldDB" id="A0A382AUA4"/>
<gene>
    <name evidence="2" type="ORF">METZ01_LOCUS157949</name>
</gene>
<accession>A0A382AUA4</accession>
<feature type="compositionally biased region" description="Basic residues" evidence="1">
    <location>
        <begin position="9"/>
        <end position="20"/>
    </location>
</feature>
<organism evidence="2">
    <name type="scientific">marine metagenome</name>
    <dbReference type="NCBI Taxonomy" id="408172"/>
    <lineage>
        <taxon>unclassified sequences</taxon>
        <taxon>metagenomes</taxon>
        <taxon>ecological metagenomes</taxon>
    </lineage>
</organism>
<reference evidence="2" key="1">
    <citation type="submission" date="2018-05" db="EMBL/GenBank/DDBJ databases">
        <authorList>
            <person name="Lanie J.A."/>
            <person name="Ng W.-L."/>
            <person name="Kazmierczak K.M."/>
            <person name="Andrzejewski T.M."/>
            <person name="Davidsen T.M."/>
            <person name="Wayne K.J."/>
            <person name="Tettelin H."/>
            <person name="Glass J.I."/>
            <person name="Rusch D."/>
            <person name="Podicherti R."/>
            <person name="Tsui H.-C.T."/>
            <person name="Winkler M.E."/>
        </authorList>
    </citation>
    <scope>NUCLEOTIDE SEQUENCE</scope>
</reference>
<evidence type="ECO:0000313" key="2">
    <source>
        <dbReference type="EMBL" id="SVB05095.1"/>
    </source>
</evidence>
<protein>
    <submittedName>
        <fullName evidence="2">Uncharacterized protein</fullName>
    </submittedName>
</protein>